<evidence type="ECO:0000256" key="5">
    <source>
        <dbReference type="SAM" id="MobiDB-lite"/>
    </source>
</evidence>
<evidence type="ECO:0000313" key="6">
    <source>
        <dbReference type="EMBL" id="KAG9440980.1"/>
    </source>
</evidence>
<comment type="caution">
    <text evidence="6">The sequence shown here is derived from an EMBL/GenBank/DDBJ whole genome shotgun (WGS) entry which is preliminary data.</text>
</comment>
<name>A0AAV7DY74_ARIFI</name>
<dbReference type="GO" id="GO:0009507">
    <property type="term" value="C:chloroplast"/>
    <property type="evidence" value="ECO:0007669"/>
    <property type="project" value="UniProtKB-SubCell"/>
</dbReference>
<evidence type="ECO:0000256" key="2">
    <source>
        <dbReference type="ARBA" id="ARBA00022528"/>
    </source>
</evidence>
<evidence type="ECO:0000313" key="7">
    <source>
        <dbReference type="Proteomes" id="UP000825729"/>
    </source>
</evidence>
<feature type="coiled-coil region" evidence="4">
    <location>
        <begin position="339"/>
        <end position="366"/>
    </location>
</feature>
<organism evidence="6 7">
    <name type="scientific">Aristolochia fimbriata</name>
    <name type="common">White veined hardy Dutchman's pipe vine</name>
    <dbReference type="NCBI Taxonomy" id="158543"/>
    <lineage>
        <taxon>Eukaryota</taxon>
        <taxon>Viridiplantae</taxon>
        <taxon>Streptophyta</taxon>
        <taxon>Embryophyta</taxon>
        <taxon>Tracheophyta</taxon>
        <taxon>Spermatophyta</taxon>
        <taxon>Magnoliopsida</taxon>
        <taxon>Magnoliidae</taxon>
        <taxon>Piperales</taxon>
        <taxon>Aristolochiaceae</taxon>
        <taxon>Aristolochia</taxon>
    </lineage>
</organism>
<gene>
    <name evidence="6" type="ORF">H6P81_021145</name>
</gene>
<dbReference type="PANTHER" id="PTHR35138">
    <property type="entry name" value="OS01G0225300 PROTEIN"/>
    <property type="match status" value="1"/>
</dbReference>
<accession>A0AAV7DY74</accession>
<dbReference type="PANTHER" id="PTHR35138:SF1">
    <property type="entry name" value="MYB-LIKE DOMAIN-CONTAINING PROTEIN"/>
    <property type="match status" value="1"/>
</dbReference>
<dbReference type="EMBL" id="JAINDJ010000008">
    <property type="protein sequence ID" value="KAG9440980.1"/>
    <property type="molecule type" value="Genomic_DNA"/>
</dbReference>
<feature type="region of interest" description="Disordered" evidence="5">
    <location>
        <begin position="1"/>
        <end position="21"/>
    </location>
</feature>
<keyword evidence="2" id="KW-0150">Chloroplast</keyword>
<evidence type="ECO:0000256" key="3">
    <source>
        <dbReference type="ARBA" id="ARBA00022640"/>
    </source>
</evidence>
<feature type="compositionally biased region" description="Low complexity" evidence="5">
    <location>
        <begin position="9"/>
        <end position="21"/>
    </location>
</feature>
<proteinExistence type="predicted"/>
<comment type="subcellular location">
    <subcellularLocation>
        <location evidence="1">Plastid</location>
        <location evidence="1">Chloroplast</location>
    </subcellularLocation>
</comment>
<dbReference type="InterPro" id="IPR007378">
    <property type="entry name" value="Tic22-like"/>
</dbReference>
<dbReference type="Proteomes" id="UP000825729">
    <property type="component" value="Unassembled WGS sequence"/>
</dbReference>
<keyword evidence="7" id="KW-1185">Reference proteome</keyword>
<reference evidence="6 7" key="1">
    <citation type="submission" date="2021-07" db="EMBL/GenBank/DDBJ databases">
        <title>The Aristolochia fimbriata genome: insights into angiosperm evolution, floral development and chemical biosynthesis.</title>
        <authorList>
            <person name="Jiao Y."/>
        </authorList>
    </citation>
    <scope>NUCLEOTIDE SEQUENCE [LARGE SCALE GENOMIC DNA]</scope>
    <source>
        <strain evidence="6">IBCAS-2021</strain>
        <tissue evidence="6">Leaf</tissue>
    </source>
</reference>
<keyword evidence="4" id="KW-0175">Coiled coil</keyword>
<evidence type="ECO:0000256" key="1">
    <source>
        <dbReference type="ARBA" id="ARBA00004229"/>
    </source>
</evidence>
<sequence>MALSSPQRSNCGSNSTSSLSTAGFPSRVRFDGREGPAFVGQVFSMCDPSGTGLMAVTNHLQIPFLNQRIPKCVKEVFTKLIQHEKDGPVFRFFMDLTDAVAYVKQLNLPTGMVGACRLDVAYEHFKEKPHMFQFVPNKKQVKAANKLLKTLPRSTSRKRVIGVPVFTAQNLNIAIATTDGIKWYTPYFFDKELLDSILETSLDQHFQTMIQSRHMQRRRDMIDDSLTAEVIEENGDNLFEPPEVQEVLDEMGQPGIPLSVISKAAQVQLLDIVDRVLLGNRWLRKASGIQPKFPYVVDSFEERMTSLNGEYAQECLANPLLPKITMIGISTSEAGQMSRSSLKKTMQHLSREMEHTSEQISQVNQDMDPLFVANVGDYTTLTKSTSR</sequence>
<dbReference type="AlphaFoldDB" id="A0AAV7DY74"/>
<keyword evidence="3" id="KW-0934">Plastid</keyword>
<evidence type="ECO:0000256" key="4">
    <source>
        <dbReference type="SAM" id="Coils"/>
    </source>
</evidence>
<protein>
    <submittedName>
        <fullName evidence="6">Uncharacterized protein</fullName>
    </submittedName>
</protein>
<dbReference type="GO" id="GO:0015031">
    <property type="term" value="P:protein transport"/>
    <property type="evidence" value="ECO:0007669"/>
    <property type="project" value="InterPro"/>
</dbReference>
<dbReference type="Pfam" id="PF04278">
    <property type="entry name" value="Tic22"/>
    <property type="match status" value="1"/>
</dbReference>